<dbReference type="EMBL" id="CP090958">
    <property type="protein sequence ID" value="WGW13315.1"/>
    <property type="molecule type" value="Genomic_DNA"/>
</dbReference>
<evidence type="ECO:0000313" key="14">
    <source>
        <dbReference type="Proteomes" id="UP001209083"/>
    </source>
</evidence>
<keyword evidence="6" id="KW-0378">Hydrolase</keyword>
<name>A0ABY8QY72_9MICO</name>
<proteinExistence type="inferred from homology"/>
<protein>
    <recommendedName>
        <fullName evidence="12">Purine nucleoside phosphorylase</fullName>
    </recommendedName>
</protein>
<evidence type="ECO:0000256" key="7">
    <source>
        <dbReference type="ARBA" id="ARBA00022833"/>
    </source>
</evidence>
<sequence>MLSYRHVLRAAGAPTEVHAAFTDRRGGYSSAPYSSFNLATHVGDRPDDVSANRSALAIVTGLPTSSLVFMDQVHGRAVHLVDERHREGEAPVADALVTSRPGIALAVMVADCVPVLLADPAAGVIGAVHAGRPGMIAGVVPAAVSAMRELGAERIEAVVGPSVCPRCYEVPAEMRAAAAQVAPVSASVTRTGTPAIDVAAGVVWQLHEAAVDVRWLDGCTRERDDLYSYRRDSRTGRFAGLVWIDPDSAVRP</sequence>
<organism evidence="13 14">
    <name type="scientific">Saxibacter everestensis</name>
    <dbReference type="NCBI Taxonomy" id="2909229"/>
    <lineage>
        <taxon>Bacteria</taxon>
        <taxon>Bacillati</taxon>
        <taxon>Actinomycetota</taxon>
        <taxon>Actinomycetes</taxon>
        <taxon>Micrococcales</taxon>
        <taxon>Brevibacteriaceae</taxon>
        <taxon>Saxibacter</taxon>
    </lineage>
</organism>
<dbReference type="InterPro" id="IPR003730">
    <property type="entry name" value="Cu_polyphenol_OxRdtase"/>
</dbReference>
<evidence type="ECO:0000256" key="4">
    <source>
        <dbReference type="ARBA" id="ARBA00022679"/>
    </source>
</evidence>
<keyword evidence="7" id="KW-0862">Zinc</keyword>
<dbReference type="InterPro" id="IPR038371">
    <property type="entry name" value="Cu_polyphenol_OxRdtase_sf"/>
</dbReference>
<evidence type="ECO:0000256" key="9">
    <source>
        <dbReference type="ARBA" id="ARBA00047989"/>
    </source>
</evidence>
<evidence type="ECO:0000256" key="2">
    <source>
        <dbReference type="ARBA" id="ARBA00003215"/>
    </source>
</evidence>
<evidence type="ECO:0000256" key="3">
    <source>
        <dbReference type="ARBA" id="ARBA00007353"/>
    </source>
</evidence>
<dbReference type="InterPro" id="IPR011324">
    <property type="entry name" value="Cytotoxic_necrot_fac-like_cat"/>
</dbReference>
<reference evidence="13 14" key="1">
    <citation type="submission" date="2023-05" db="EMBL/GenBank/DDBJ databases">
        <title>Lithophilousrod everest ZFBP1038 complete genpme.</title>
        <authorList>
            <person name="Tian M."/>
        </authorList>
    </citation>
    <scope>NUCLEOTIDE SEQUENCE [LARGE SCALE GENOMIC DNA]</scope>
    <source>
        <strain evidence="13 14">ZFBP1038</strain>
    </source>
</reference>
<dbReference type="RefSeq" id="WP_349640133.1">
    <property type="nucleotide sequence ID" value="NZ_CP090958.1"/>
</dbReference>
<dbReference type="PANTHER" id="PTHR30616:SF2">
    <property type="entry name" value="PURINE NUCLEOSIDE PHOSPHORYLASE LACC1"/>
    <property type="match status" value="1"/>
</dbReference>
<gene>
    <name evidence="13" type="primary">pgeF</name>
    <name evidence="13" type="ORF">LWF01_05985</name>
</gene>
<dbReference type="Pfam" id="PF02578">
    <property type="entry name" value="Cu-oxidase_4"/>
    <property type="match status" value="1"/>
</dbReference>
<comment type="similarity">
    <text evidence="3 12">Belongs to the purine nucleoside phosphorylase YfiH/LACC1 family.</text>
</comment>
<dbReference type="Proteomes" id="UP001209083">
    <property type="component" value="Chromosome"/>
</dbReference>
<evidence type="ECO:0000313" key="13">
    <source>
        <dbReference type="EMBL" id="WGW13315.1"/>
    </source>
</evidence>
<evidence type="ECO:0000256" key="1">
    <source>
        <dbReference type="ARBA" id="ARBA00000553"/>
    </source>
</evidence>
<comment type="catalytic activity">
    <reaction evidence="9">
        <text>adenosine + H2O + H(+) = inosine + NH4(+)</text>
        <dbReference type="Rhea" id="RHEA:24408"/>
        <dbReference type="ChEBI" id="CHEBI:15377"/>
        <dbReference type="ChEBI" id="CHEBI:15378"/>
        <dbReference type="ChEBI" id="CHEBI:16335"/>
        <dbReference type="ChEBI" id="CHEBI:17596"/>
        <dbReference type="ChEBI" id="CHEBI:28938"/>
        <dbReference type="EC" id="3.5.4.4"/>
    </reaction>
    <physiologicalReaction direction="left-to-right" evidence="9">
        <dbReference type="Rhea" id="RHEA:24409"/>
    </physiologicalReaction>
</comment>
<dbReference type="PANTHER" id="PTHR30616">
    <property type="entry name" value="UNCHARACTERIZED PROTEIN YFIH"/>
    <property type="match status" value="1"/>
</dbReference>
<dbReference type="SUPFAM" id="SSF64438">
    <property type="entry name" value="CNF1/YfiH-like putative cysteine hydrolases"/>
    <property type="match status" value="1"/>
</dbReference>
<evidence type="ECO:0000256" key="6">
    <source>
        <dbReference type="ARBA" id="ARBA00022801"/>
    </source>
</evidence>
<comment type="catalytic activity">
    <reaction evidence="10">
        <text>adenosine + phosphate = alpha-D-ribose 1-phosphate + adenine</text>
        <dbReference type="Rhea" id="RHEA:27642"/>
        <dbReference type="ChEBI" id="CHEBI:16335"/>
        <dbReference type="ChEBI" id="CHEBI:16708"/>
        <dbReference type="ChEBI" id="CHEBI:43474"/>
        <dbReference type="ChEBI" id="CHEBI:57720"/>
        <dbReference type="EC" id="2.4.2.1"/>
    </reaction>
    <physiologicalReaction direction="left-to-right" evidence="10">
        <dbReference type="Rhea" id="RHEA:27643"/>
    </physiologicalReaction>
</comment>
<dbReference type="Gene3D" id="3.60.140.10">
    <property type="entry name" value="CNF1/YfiH-like putative cysteine hydrolases"/>
    <property type="match status" value="1"/>
</dbReference>
<keyword evidence="14" id="KW-1185">Reference proteome</keyword>
<evidence type="ECO:0000256" key="10">
    <source>
        <dbReference type="ARBA" id="ARBA00048968"/>
    </source>
</evidence>
<dbReference type="CDD" id="cd16833">
    <property type="entry name" value="YfiH"/>
    <property type="match status" value="1"/>
</dbReference>
<keyword evidence="8" id="KW-0186">Copper</keyword>
<comment type="function">
    <text evidence="2">Purine nucleoside enzyme that catalyzes the phosphorolysis of adenosine and inosine nucleosides, yielding D-ribose 1-phosphate and the respective free bases, adenine and hypoxanthine. Also catalyzes the phosphorolysis of S-methyl-5'-thioadenosine into adenine and S-methyl-5-thio-alpha-D-ribose 1-phosphate. Also has adenosine deaminase activity.</text>
</comment>
<evidence type="ECO:0000256" key="5">
    <source>
        <dbReference type="ARBA" id="ARBA00022723"/>
    </source>
</evidence>
<accession>A0ABY8QY72</accession>
<dbReference type="NCBIfam" id="TIGR00726">
    <property type="entry name" value="peptidoglycan editing factor PgeF"/>
    <property type="match status" value="1"/>
</dbReference>
<evidence type="ECO:0000256" key="11">
    <source>
        <dbReference type="ARBA" id="ARBA00049893"/>
    </source>
</evidence>
<keyword evidence="5" id="KW-0479">Metal-binding</keyword>
<evidence type="ECO:0000256" key="8">
    <source>
        <dbReference type="ARBA" id="ARBA00023008"/>
    </source>
</evidence>
<keyword evidence="4" id="KW-0808">Transferase</keyword>
<comment type="catalytic activity">
    <reaction evidence="1">
        <text>inosine + phosphate = alpha-D-ribose 1-phosphate + hypoxanthine</text>
        <dbReference type="Rhea" id="RHEA:27646"/>
        <dbReference type="ChEBI" id="CHEBI:17368"/>
        <dbReference type="ChEBI" id="CHEBI:17596"/>
        <dbReference type="ChEBI" id="CHEBI:43474"/>
        <dbReference type="ChEBI" id="CHEBI:57720"/>
        <dbReference type="EC" id="2.4.2.1"/>
    </reaction>
    <physiologicalReaction direction="left-to-right" evidence="1">
        <dbReference type="Rhea" id="RHEA:27647"/>
    </physiologicalReaction>
</comment>
<evidence type="ECO:0000256" key="12">
    <source>
        <dbReference type="RuleBase" id="RU361274"/>
    </source>
</evidence>
<comment type="catalytic activity">
    <reaction evidence="11">
        <text>S-methyl-5'-thioadenosine + phosphate = 5-(methylsulfanyl)-alpha-D-ribose 1-phosphate + adenine</text>
        <dbReference type="Rhea" id="RHEA:11852"/>
        <dbReference type="ChEBI" id="CHEBI:16708"/>
        <dbReference type="ChEBI" id="CHEBI:17509"/>
        <dbReference type="ChEBI" id="CHEBI:43474"/>
        <dbReference type="ChEBI" id="CHEBI:58533"/>
        <dbReference type="EC" id="2.4.2.28"/>
    </reaction>
    <physiologicalReaction direction="left-to-right" evidence="11">
        <dbReference type="Rhea" id="RHEA:11853"/>
    </physiologicalReaction>
</comment>